<proteinExistence type="predicted"/>
<sequence>MLNISLDFDRPIYARTVARAVDSALTGHMNSKALCAARLTSCGKLRSRKAHLPNWVNIAAEQSAQFIDNLPPDHAPRYSALNNIIMYREKNTYNIHFKPVVKVH</sequence>
<name>A0A2W1BQG8_HELAM</name>
<organism evidence="1 2">
    <name type="scientific">Helicoverpa armigera</name>
    <name type="common">Cotton bollworm</name>
    <name type="synonym">Heliothis armigera</name>
    <dbReference type="NCBI Taxonomy" id="29058"/>
    <lineage>
        <taxon>Eukaryota</taxon>
        <taxon>Metazoa</taxon>
        <taxon>Ecdysozoa</taxon>
        <taxon>Arthropoda</taxon>
        <taxon>Hexapoda</taxon>
        <taxon>Insecta</taxon>
        <taxon>Pterygota</taxon>
        <taxon>Neoptera</taxon>
        <taxon>Endopterygota</taxon>
        <taxon>Lepidoptera</taxon>
        <taxon>Glossata</taxon>
        <taxon>Ditrysia</taxon>
        <taxon>Noctuoidea</taxon>
        <taxon>Noctuidae</taxon>
        <taxon>Heliothinae</taxon>
        <taxon>Helicoverpa</taxon>
    </lineage>
</organism>
<evidence type="ECO:0000313" key="2">
    <source>
        <dbReference type="Proteomes" id="UP000249218"/>
    </source>
</evidence>
<dbReference type="AlphaFoldDB" id="A0A2W1BQG8"/>
<gene>
    <name evidence="1" type="primary">HaOG204450</name>
    <name evidence="1" type="ORF">B5X24_HaOG204450</name>
</gene>
<evidence type="ECO:0000313" key="1">
    <source>
        <dbReference type="EMBL" id="PZC76551.1"/>
    </source>
</evidence>
<keyword evidence="2" id="KW-1185">Reference proteome</keyword>
<protein>
    <submittedName>
        <fullName evidence="1">Uncharacterized protein</fullName>
    </submittedName>
</protein>
<reference evidence="1 2" key="1">
    <citation type="journal article" date="2017" name="BMC Biol.">
        <title>Genomic innovations, transcriptional plasticity and gene loss underlying the evolution and divergence of two highly polyphagous and invasive Helicoverpa pest species.</title>
        <authorList>
            <person name="Pearce S.L."/>
            <person name="Clarke D.F."/>
            <person name="East P.D."/>
            <person name="Elfekih S."/>
            <person name="Gordon K.H."/>
            <person name="Jermiin L.S."/>
            <person name="McGaughran A."/>
            <person name="Oakeshott J.G."/>
            <person name="Papanikolaou A."/>
            <person name="Perera O.P."/>
            <person name="Rane R.V."/>
            <person name="Richards S."/>
            <person name="Tay W.T."/>
            <person name="Walsh T.K."/>
            <person name="Anderson A."/>
            <person name="Anderson C.J."/>
            <person name="Asgari S."/>
            <person name="Board P.G."/>
            <person name="Bretschneider A."/>
            <person name="Campbell P.M."/>
            <person name="Chertemps T."/>
            <person name="Christeller J.T."/>
            <person name="Coppin C.W."/>
            <person name="Downes S.J."/>
            <person name="Duan G."/>
            <person name="Farnsworth C.A."/>
            <person name="Good R.T."/>
            <person name="Han L.B."/>
            <person name="Han Y.C."/>
            <person name="Hatje K."/>
            <person name="Horne I."/>
            <person name="Huang Y.P."/>
            <person name="Hughes D.S."/>
            <person name="Jacquin-Joly E."/>
            <person name="James W."/>
            <person name="Jhangiani S."/>
            <person name="Kollmar M."/>
            <person name="Kuwar S.S."/>
            <person name="Li S."/>
            <person name="Liu N.Y."/>
            <person name="Maibeche M.T."/>
            <person name="Miller J.R."/>
            <person name="Montagne N."/>
            <person name="Perry T."/>
            <person name="Qu J."/>
            <person name="Song S.V."/>
            <person name="Sutton G.G."/>
            <person name="Vogel H."/>
            <person name="Walenz B.P."/>
            <person name="Xu W."/>
            <person name="Zhang H.J."/>
            <person name="Zou Z."/>
            <person name="Batterham P."/>
            <person name="Edwards O.R."/>
            <person name="Feyereisen R."/>
            <person name="Gibbs R.A."/>
            <person name="Heckel D.G."/>
            <person name="McGrath A."/>
            <person name="Robin C."/>
            <person name="Scherer S.E."/>
            <person name="Worley K.C."/>
            <person name="Wu Y.D."/>
        </authorList>
    </citation>
    <scope>NUCLEOTIDE SEQUENCE [LARGE SCALE GENOMIC DNA]</scope>
    <source>
        <strain evidence="1">Harm_GR_Male_#8</strain>
        <tissue evidence="1">Whole organism</tissue>
    </source>
</reference>
<dbReference type="EMBL" id="KZ149953">
    <property type="protein sequence ID" value="PZC76551.1"/>
    <property type="molecule type" value="Genomic_DNA"/>
</dbReference>
<dbReference type="Proteomes" id="UP000249218">
    <property type="component" value="Unassembled WGS sequence"/>
</dbReference>
<accession>A0A2W1BQG8</accession>